<dbReference type="EMBL" id="JXNT01000003">
    <property type="protein sequence ID" value="ODM20619.1"/>
    <property type="molecule type" value="Genomic_DNA"/>
</dbReference>
<evidence type="ECO:0000313" key="10">
    <source>
        <dbReference type="Proteomes" id="UP000094569"/>
    </source>
</evidence>
<evidence type="ECO:0000256" key="1">
    <source>
        <dbReference type="ARBA" id="ARBA00001971"/>
    </source>
</evidence>
<dbReference type="AlphaFoldDB" id="A0A1E3BI46"/>
<dbReference type="PANTHER" id="PTHR46300:SF2">
    <property type="entry name" value="CYTOCHROME P450 MONOOXYGENASE ALNH-RELATED"/>
    <property type="match status" value="1"/>
</dbReference>
<evidence type="ECO:0000256" key="5">
    <source>
        <dbReference type="ARBA" id="ARBA00023004"/>
    </source>
</evidence>
<dbReference type="InterPro" id="IPR036396">
    <property type="entry name" value="Cyt_P450_sf"/>
</dbReference>
<evidence type="ECO:0000256" key="2">
    <source>
        <dbReference type="ARBA" id="ARBA00010617"/>
    </source>
</evidence>
<evidence type="ECO:0000313" key="9">
    <source>
        <dbReference type="EMBL" id="ODM20619.1"/>
    </source>
</evidence>
<proteinExistence type="inferred from homology"/>
<keyword evidence="8" id="KW-0732">Signal</keyword>
<evidence type="ECO:0000256" key="3">
    <source>
        <dbReference type="ARBA" id="ARBA00022723"/>
    </source>
</evidence>
<dbReference type="CDD" id="cd11065">
    <property type="entry name" value="CYP64-like"/>
    <property type="match status" value="1"/>
</dbReference>
<dbReference type="PRINTS" id="PR00463">
    <property type="entry name" value="EP450I"/>
</dbReference>
<dbReference type="GO" id="GO:0016705">
    <property type="term" value="F:oxidoreductase activity, acting on paired donors, with incorporation or reduction of molecular oxygen"/>
    <property type="evidence" value="ECO:0007669"/>
    <property type="project" value="InterPro"/>
</dbReference>
<dbReference type="Proteomes" id="UP000094569">
    <property type="component" value="Unassembled WGS sequence"/>
</dbReference>
<reference evidence="9 10" key="1">
    <citation type="journal article" date="2016" name="BMC Genomics">
        <title>Comparative genomic and transcriptomic analyses of the Fuzhuan brick tea-fermentation fungus Aspergillus cristatus.</title>
        <authorList>
            <person name="Ge Y."/>
            <person name="Wang Y."/>
            <person name="Liu Y."/>
            <person name="Tan Y."/>
            <person name="Ren X."/>
            <person name="Zhang X."/>
            <person name="Hyde K.D."/>
            <person name="Liu Y."/>
            <person name="Liu Z."/>
        </authorList>
    </citation>
    <scope>NUCLEOTIDE SEQUENCE [LARGE SCALE GENOMIC DNA]</scope>
    <source>
        <strain evidence="9 10">GZAAS20.1005</strain>
    </source>
</reference>
<feature type="binding site" description="axial binding residue" evidence="7">
    <location>
        <position position="444"/>
    </location>
    <ligand>
        <name>heme</name>
        <dbReference type="ChEBI" id="CHEBI:30413"/>
    </ligand>
    <ligandPart>
        <name>Fe</name>
        <dbReference type="ChEBI" id="CHEBI:18248"/>
    </ligandPart>
</feature>
<evidence type="ECO:0000256" key="7">
    <source>
        <dbReference type="PIRSR" id="PIRSR602401-1"/>
    </source>
</evidence>
<keyword evidence="5 7" id="KW-0408">Iron</keyword>
<keyword evidence="6" id="KW-0503">Monooxygenase</keyword>
<gene>
    <name evidence="9" type="ORF">SI65_03672</name>
</gene>
<dbReference type="PANTHER" id="PTHR46300">
    <property type="entry name" value="P450, PUTATIVE (EUROFUNG)-RELATED-RELATED"/>
    <property type="match status" value="1"/>
</dbReference>
<dbReference type="GO" id="GO:0020037">
    <property type="term" value="F:heme binding"/>
    <property type="evidence" value="ECO:0007669"/>
    <property type="project" value="InterPro"/>
</dbReference>
<evidence type="ECO:0000256" key="6">
    <source>
        <dbReference type="ARBA" id="ARBA00023033"/>
    </source>
</evidence>
<dbReference type="GO" id="GO:0005506">
    <property type="term" value="F:iron ion binding"/>
    <property type="evidence" value="ECO:0007669"/>
    <property type="project" value="InterPro"/>
</dbReference>
<dbReference type="InterPro" id="IPR002401">
    <property type="entry name" value="Cyt_P450_E_grp-I"/>
</dbReference>
<keyword evidence="3 7" id="KW-0479">Metal-binding</keyword>
<evidence type="ECO:0000256" key="8">
    <source>
        <dbReference type="SAM" id="SignalP"/>
    </source>
</evidence>
<dbReference type="STRING" id="573508.A0A1E3BI46"/>
<keyword evidence="7" id="KW-0349">Heme</keyword>
<dbReference type="InterPro" id="IPR001128">
    <property type="entry name" value="Cyt_P450"/>
</dbReference>
<dbReference type="Gene3D" id="1.10.630.10">
    <property type="entry name" value="Cytochrome P450"/>
    <property type="match status" value="1"/>
</dbReference>
<organism evidence="9 10">
    <name type="scientific">Aspergillus cristatus</name>
    <name type="common">Chinese Fuzhuan brick tea-fermentation fungus</name>
    <name type="synonym">Eurotium cristatum</name>
    <dbReference type="NCBI Taxonomy" id="573508"/>
    <lineage>
        <taxon>Eukaryota</taxon>
        <taxon>Fungi</taxon>
        <taxon>Dikarya</taxon>
        <taxon>Ascomycota</taxon>
        <taxon>Pezizomycotina</taxon>
        <taxon>Eurotiomycetes</taxon>
        <taxon>Eurotiomycetidae</taxon>
        <taxon>Eurotiales</taxon>
        <taxon>Aspergillaceae</taxon>
        <taxon>Aspergillus</taxon>
        <taxon>Aspergillus subgen. Aspergillus</taxon>
    </lineage>
</organism>
<dbReference type="InterPro" id="IPR050364">
    <property type="entry name" value="Cytochrome_P450_fung"/>
</dbReference>
<keyword evidence="4" id="KW-0560">Oxidoreductase</keyword>
<accession>A0A1E3BI46</accession>
<dbReference type="VEuPathDB" id="FungiDB:SI65_03672"/>
<name>A0A1E3BI46_ASPCR</name>
<sequence>MYTALLCLAVLFVVFVAGGVLGKLPGTRAKSLPPGPPCLPLIGNLHQLPPAGVHLKFTEWAIKYGGIFSLKLGPSTAVVLSSPTAVKQLIDKQSAHFSNRPPFYIADELMMHGDHLMFMNVDQRWRRGRRLYHQYFNEGVSESQHVVVQQAEAAQLLRDMCLQPGNFMGHCKRYTNSVVMSLILGIRTTSPSAKHMKDLYAVLDGLSEIFEMGATPPVDIFPVFKHIPESLFNNWQSRSRRVEDIMLNLYNPLVDRVLQRREKSGSRNTYLDGILDQQEKLQLTRHEIDLMVGNLLEGGSDTSSIMTIAFIQAMACYPEVQQEAQREIDALFSEDASPSWQDYARLPYVAMAVKETMRWRPVMPTGFPHANNKETMIDGMTIPANSTVIINTWGLHHDPTRHPNPDIFDPLRFQGRTELAPVYASAANAENRDHFGYGSGRRICPGIHLAERMLFVAIAKILWAFDIRAKKGQPINTDPHTGYTNGFLRCAKPFPVSITPRSEARRSTIEREFAQAEEEVFSRYEV</sequence>
<feature type="chain" id="PRO_5009123706" description="Cytochrome P450" evidence="8">
    <location>
        <begin position="23"/>
        <end position="526"/>
    </location>
</feature>
<dbReference type="SUPFAM" id="SSF48264">
    <property type="entry name" value="Cytochrome P450"/>
    <property type="match status" value="1"/>
</dbReference>
<evidence type="ECO:0008006" key="11">
    <source>
        <dbReference type="Google" id="ProtNLM"/>
    </source>
</evidence>
<keyword evidence="10" id="KW-1185">Reference proteome</keyword>
<comment type="similarity">
    <text evidence="2">Belongs to the cytochrome P450 family.</text>
</comment>
<comment type="caution">
    <text evidence="9">The sequence shown here is derived from an EMBL/GenBank/DDBJ whole genome shotgun (WGS) entry which is preliminary data.</text>
</comment>
<comment type="cofactor">
    <cofactor evidence="1 7">
        <name>heme</name>
        <dbReference type="ChEBI" id="CHEBI:30413"/>
    </cofactor>
</comment>
<dbReference type="GO" id="GO:0004497">
    <property type="term" value="F:monooxygenase activity"/>
    <property type="evidence" value="ECO:0007669"/>
    <property type="project" value="UniProtKB-KW"/>
</dbReference>
<evidence type="ECO:0000256" key="4">
    <source>
        <dbReference type="ARBA" id="ARBA00023002"/>
    </source>
</evidence>
<dbReference type="Pfam" id="PF00067">
    <property type="entry name" value="p450"/>
    <property type="match status" value="1"/>
</dbReference>
<dbReference type="OrthoDB" id="1103324at2759"/>
<protein>
    <recommendedName>
        <fullName evidence="11">Cytochrome P450</fullName>
    </recommendedName>
</protein>
<feature type="signal peptide" evidence="8">
    <location>
        <begin position="1"/>
        <end position="22"/>
    </location>
</feature>